<feature type="compositionally biased region" description="Basic and acidic residues" evidence="1">
    <location>
        <begin position="438"/>
        <end position="448"/>
    </location>
</feature>
<reference evidence="2" key="2">
    <citation type="submission" date="2022-01" db="EMBL/GenBank/DDBJ databases">
        <authorList>
            <person name="Yamashiro T."/>
            <person name="Shiraishi A."/>
            <person name="Satake H."/>
            <person name="Nakayama K."/>
        </authorList>
    </citation>
    <scope>NUCLEOTIDE SEQUENCE</scope>
</reference>
<comment type="caution">
    <text evidence="2">The sequence shown here is derived from an EMBL/GenBank/DDBJ whole genome shotgun (WGS) entry which is preliminary data.</text>
</comment>
<feature type="region of interest" description="Disordered" evidence="1">
    <location>
        <begin position="438"/>
        <end position="459"/>
    </location>
</feature>
<feature type="region of interest" description="Disordered" evidence="1">
    <location>
        <begin position="174"/>
        <end position="196"/>
    </location>
</feature>
<protein>
    <recommendedName>
        <fullName evidence="4">Xylulose kinase-1</fullName>
    </recommendedName>
</protein>
<organism evidence="2 3">
    <name type="scientific">Tanacetum coccineum</name>
    <dbReference type="NCBI Taxonomy" id="301880"/>
    <lineage>
        <taxon>Eukaryota</taxon>
        <taxon>Viridiplantae</taxon>
        <taxon>Streptophyta</taxon>
        <taxon>Embryophyta</taxon>
        <taxon>Tracheophyta</taxon>
        <taxon>Spermatophyta</taxon>
        <taxon>Magnoliopsida</taxon>
        <taxon>eudicotyledons</taxon>
        <taxon>Gunneridae</taxon>
        <taxon>Pentapetalae</taxon>
        <taxon>asterids</taxon>
        <taxon>campanulids</taxon>
        <taxon>Asterales</taxon>
        <taxon>Asteraceae</taxon>
        <taxon>Asteroideae</taxon>
        <taxon>Anthemideae</taxon>
        <taxon>Anthemidinae</taxon>
        <taxon>Tanacetum</taxon>
    </lineage>
</organism>
<accession>A0ABQ5EFV8</accession>
<reference evidence="2" key="1">
    <citation type="journal article" date="2022" name="Int. J. Mol. Sci.">
        <title>Draft Genome of Tanacetum Coccineum: Genomic Comparison of Closely Related Tanacetum-Family Plants.</title>
        <authorList>
            <person name="Yamashiro T."/>
            <person name="Shiraishi A."/>
            <person name="Nakayama K."/>
            <person name="Satake H."/>
        </authorList>
    </citation>
    <scope>NUCLEOTIDE SEQUENCE</scope>
</reference>
<evidence type="ECO:0000313" key="2">
    <source>
        <dbReference type="EMBL" id="GJT49791.1"/>
    </source>
</evidence>
<keyword evidence="3" id="KW-1185">Reference proteome</keyword>
<evidence type="ECO:0008006" key="4">
    <source>
        <dbReference type="Google" id="ProtNLM"/>
    </source>
</evidence>
<evidence type="ECO:0000256" key="1">
    <source>
        <dbReference type="SAM" id="MobiDB-lite"/>
    </source>
</evidence>
<sequence length="656" mass="73438">MADLEFVDQHNMVACLEKTPGNSEFHEIVDFLTSSLIHHALTISPTIYISYIEQFWNTASSQTVNDEKQIHATVDSKAVVVTEASIRSSLFLNDVDVEEGEGSEQPTEPQPTPSPTQPSVGDQPHVTESSSGPANTHSPNMNLEGTGGNTGDRVQLSNDILIQVSVKRLSMKNKLGKKETVSKQGRKSAKPKPTLDAFDDLDADLAHGMDYMDSEEAVTEGRQSKETEEQNVGVNAAGNIGVSTAFNISTASRPEVSTATPMTHPTTTSVFEDEDIFLSDALVMLSDKAKLKGVEIKEKKDVERPAISVLTLKPLLKIDPKDKGKGVLEEEPEPVKVKSKDQGEAQIKIDAKIAKQLQEEYDKSGKKEAAAEVDTTHVIDWNDPTVIRYHALQNRPRSVAEVGKNMLLRDQVHSFVPIDSEEEVQRLKRAGQDVEAKPAKRQRIEEVSKSVQEQTNKEPKIDELSQEQLNQIVIIVPDEGINVEALQTKYPIIGWKVYSEDIMQFWKIIRVGNHTEVYQVFEDMLKNFDRDDLVKLWSLIQERYNSSGLTEDKEIELWVELKMTKLSTARPKLSTDSTRIERMKLEAMVKERRIFKCWFHYHTTNGHQFTMSNRHQELASPEQTASALAIPKQTATGKEISNPFMAGSLPKTTRPT</sequence>
<feature type="compositionally biased region" description="Polar residues" evidence="1">
    <location>
        <begin position="126"/>
        <end position="143"/>
    </location>
</feature>
<dbReference type="Proteomes" id="UP001151760">
    <property type="component" value="Unassembled WGS sequence"/>
</dbReference>
<name>A0ABQ5EFV8_9ASTR</name>
<dbReference type="EMBL" id="BQNB010016267">
    <property type="protein sequence ID" value="GJT49791.1"/>
    <property type="molecule type" value="Genomic_DNA"/>
</dbReference>
<feature type="region of interest" description="Disordered" evidence="1">
    <location>
        <begin position="92"/>
        <end position="152"/>
    </location>
</feature>
<evidence type="ECO:0000313" key="3">
    <source>
        <dbReference type="Proteomes" id="UP001151760"/>
    </source>
</evidence>
<gene>
    <name evidence="2" type="ORF">Tco_0975948</name>
</gene>
<proteinExistence type="predicted"/>